<name>A0A9P5UGJ5_9AGAR</name>
<evidence type="ECO:0000256" key="1">
    <source>
        <dbReference type="SAM" id="MobiDB-lite"/>
    </source>
</evidence>
<dbReference type="CDD" id="cd20071">
    <property type="entry name" value="SET_SMYD"/>
    <property type="match status" value="1"/>
</dbReference>
<dbReference type="InterPro" id="IPR046341">
    <property type="entry name" value="SET_dom_sf"/>
</dbReference>
<sequence>MSVYRYHSLQFSPAPEHRCAAVLHSDVILPETIHQSSELGAGPSGPRRSPSPVHKAREAYVINERLDDKGMFARVWIPQGGVILAEHPALILPRDVKLESLAAGLEITGPQHSNPYDALFSRVDHKEIFALKDCLTKGVGASKGIFHTNALNIELEARGRDMPELQKYQALFLVTSRCNHRQLIVLLSCGPNAVWRFDPLTFKLTLSAVRRISPGEEITISYINPFLPRHLRRAKLQSRWNFVCHCNHCDVPWTIPGAVVQSDKARQELCTFFDDLPDWAEWCAGNDRRDLIDIHLRAMWARDREGLQGFRGGNGAARNVNFKDLAYTKHIDALVMCYGALGDVEGFRAWVAKAREAKVAGGPDSAAHVKVLDMWLREPRKFHVWGWKTQN</sequence>
<evidence type="ECO:0000259" key="2">
    <source>
        <dbReference type="PROSITE" id="PS50280"/>
    </source>
</evidence>
<evidence type="ECO:0000313" key="3">
    <source>
        <dbReference type="EMBL" id="KAF9077538.1"/>
    </source>
</evidence>
<keyword evidence="4" id="KW-1185">Reference proteome</keyword>
<feature type="domain" description="SET" evidence="2">
    <location>
        <begin position="51"/>
        <end position="223"/>
    </location>
</feature>
<dbReference type="EMBL" id="JADNRY010000003">
    <property type="protein sequence ID" value="KAF9077538.1"/>
    <property type="molecule type" value="Genomic_DNA"/>
</dbReference>
<protein>
    <recommendedName>
        <fullName evidence="2">SET domain-containing protein</fullName>
    </recommendedName>
</protein>
<accession>A0A9P5UGJ5</accession>
<dbReference type="InterPro" id="IPR053185">
    <property type="entry name" value="SET_domain_protein"/>
</dbReference>
<dbReference type="Pfam" id="PF00856">
    <property type="entry name" value="SET"/>
    <property type="match status" value="1"/>
</dbReference>
<dbReference type="PANTHER" id="PTHR47332:SF4">
    <property type="entry name" value="SET DOMAIN-CONTAINING PROTEIN 5"/>
    <property type="match status" value="1"/>
</dbReference>
<dbReference type="Gene3D" id="2.170.270.10">
    <property type="entry name" value="SET domain"/>
    <property type="match status" value="1"/>
</dbReference>
<dbReference type="PROSITE" id="PS50280">
    <property type="entry name" value="SET"/>
    <property type="match status" value="1"/>
</dbReference>
<gene>
    <name evidence="3" type="ORF">BDP27DRAFT_1208202</name>
</gene>
<reference evidence="3" key="1">
    <citation type="submission" date="2020-11" db="EMBL/GenBank/DDBJ databases">
        <authorList>
            <consortium name="DOE Joint Genome Institute"/>
            <person name="Ahrendt S."/>
            <person name="Riley R."/>
            <person name="Andreopoulos W."/>
            <person name="Labutti K."/>
            <person name="Pangilinan J."/>
            <person name="Ruiz-Duenas F.J."/>
            <person name="Barrasa J.M."/>
            <person name="Sanchez-Garcia M."/>
            <person name="Camarero S."/>
            <person name="Miyauchi S."/>
            <person name="Serrano A."/>
            <person name="Linde D."/>
            <person name="Babiker R."/>
            <person name="Drula E."/>
            <person name="Ayuso-Fernandez I."/>
            <person name="Pacheco R."/>
            <person name="Padilla G."/>
            <person name="Ferreira P."/>
            <person name="Barriuso J."/>
            <person name="Kellner H."/>
            <person name="Castanera R."/>
            <person name="Alfaro M."/>
            <person name="Ramirez L."/>
            <person name="Pisabarro A.G."/>
            <person name="Kuo A."/>
            <person name="Tritt A."/>
            <person name="Lipzen A."/>
            <person name="He G."/>
            <person name="Yan M."/>
            <person name="Ng V."/>
            <person name="Cullen D."/>
            <person name="Martin F."/>
            <person name="Rosso M.-N."/>
            <person name="Henrissat B."/>
            <person name="Hibbett D."/>
            <person name="Martinez A.T."/>
            <person name="Grigoriev I.V."/>
        </authorList>
    </citation>
    <scope>NUCLEOTIDE SEQUENCE</scope>
    <source>
        <strain evidence="3">AH 40177</strain>
    </source>
</reference>
<evidence type="ECO:0000313" key="4">
    <source>
        <dbReference type="Proteomes" id="UP000772434"/>
    </source>
</evidence>
<feature type="region of interest" description="Disordered" evidence="1">
    <location>
        <begin position="35"/>
        <end position="54"/>
    </location>
</feature>
<dbReference type="OrthoDB" id="265717at2759"/>
<dbReference type="PANTHER" id="PTHR47332">
    <property type="entry name" value="SET DOMAIN-CONTAINING PROTEIN 5"/>
    <property type="match status" value="1"/>
</dbReference>
<organism evidence="3 4">
    <name type="scientific">Rhodocollybia butyracea</name>
    <dbReference type="NCBI Taxonomy" id="206335"/>
    <lineage>
        <taxon>Eukaryota</taxon>
        <taxon>Fungi</taxon>
        <taxon>Dikarya</taxon>
        <taxon>Basidiomycota</taxon>
        <taxon>Agaricomycotina</taxon>
        <taxon>Agaricomycetes</taxon>
        <taxon>Agaricomycetidae</taxon>
        <taxon>Agaricales</taxon>
        <taxon>Marasmiineae</taxon>
        <taxon>Omphalotaceae</taxon>
        <taxon>Rhodocollybia</taxon>
    </lineage>
</organism>
<proteinExistence type="predicted"/>
<comment type="caution">
    <text evidence="3">The sequence shown here is derived from an EMBL/GenBank/DDBJ whole genome shotgun (WGS) entry which is preliminary data.</text>
</comment>
<dbReference type="SUPFAM" id="SSF82199">
    <property type="entry name" value="SET domain"/>
    <property type="match status" value="1"/>
</dbReference>
<dbReference type="InterPro" id="IPR001214">
    <property type="entry name" value="SET_dom"/>
</dbReference>
<dbReference type="Proteomes" id="UP000772434">
    <property type="component" value="Unassembled WGS sequence"/>
</dbReference>
<dbReference type="AlphaFoldDB" id="A0A9P5UGJ5"/>